<protein>
    <recommendedName>
        <fullName evidence="4">EGF-like domain-containing protein</fullName>
    </recommendedName>
</protein>
<proteinExistence type="predicted"/>
<dbReference type="OrthoDB" id="6233064at2759"/>
<dbReference type="PROSITE" id="PS50026">
    <property type="entry name" value="EGF_3"/>
    <property type="match status" value="1"/>
</dbReference>
<dbReference type="Proteomes" id="UP001152888">
    <property type="component" value="Unassembled WGS sequence"/>
</dbReference>
<evidence type="ECO:0000256" key="2">
    <source>
        <dbReference type="SAM" id="MobiDB-lite"/>
    </source>
</evidence>
<dbReference type="SUPFAM" id="SSF57196">
    <property type="entry name" value="EGF/Laminin"/>
    <property type="match status" value="1"/>
</dbReference>
<feature type="transmembrane region" description="Helical" evidence="3">
    <location>
        <begin position="150"/>
        <end position="172"/>
    </location>
</feature>
<keyword evidence="3" id="KW-1133">Transmembrane helix</keyword>
<evidence type="ECO:0000256" key="3">
    <source>
        <dbReference type="SAM" id="Phobius"/>
    </source>
</evidence>
<dbReference type="PANTHER" id="PTHR12332">
    <property type="entry name" value="KEREN-RELATED"/>
    <property type="match status" value="1"/>
</dbReference>
<feature type="compositionally biased region" description="Pro residues" evidence="2">
    <location>
        <begin position="270"/>
        <end position="284"/>
    </location>
</feature>
<feature type="region of interest" description="Disordered" evidence="2">
    <location>
        <begin position="183"/>
        <end position="300"/>
    </location>
</feature>
<evidence type="ECO:0000259" key="4">
    <source>
        <dbReference type="PROSITE" id="PS50026"/>
    </source>
</evidence>
<organism evidence="5 6">
    <name type="scientific">Acanthoscelides obtectus</name>
    <name type="common">Bean weevil</name>
    <name type="synonym">Bruchus obtectus</name>
    <dbReference type="NCBI Taxonomy" id="200917"/>
    <lineage>
        <taxon>Eukaryota</taxon>
        <taxon>Metazoa</taxon>
        <taxon>Ecdysozoa</taxon>
        <taxon>Arthropoda</taxon>
        <taxon>Hexapoda</taxon>
        <taxon>Insecta</taxon>
        <taxon>Pterygota</taxon>
        <taxon>Neoptera</taxon>
        <taxon>Endopterygota</taxon>
        <taxon>Coleoptera</taxon>
        <taxon>Polyphaga</taxon>
        <taxon>Cucujiformia</taxon>
        <taxon>Chrysomeloidea</taxon>
        <taxon>Chrysomelidae</taxon>
        <taxon>Bruchinae</taxon>
        <taxon>Bruchini</taxon>
        <taxon>Acanthoscelides</taxon>
    </lineage>
</organism>
<dbReference type="InterPro" id="IPR043403">
    <property type="entry name" value="Gurken/Spitz"/>
</dbReference>
<dbReference type="AlphaFoldDB" id="A0A9P0JVG2"/>
<gene>
    <name evidence="5" type="ORF">ACAOBT_LOCUS2841</name>
</gene>
<keyword evidence="1" id="KW-0245">EGF-like domain</keyword>
<comment type="caution">
    <text evidence="5">The sequence shown here is derived from an EMBL/GenBank/DDBJ whole genome shotgun (WGS) entry which is preliminary data.</text>
</comment>
<dbReference type="InterPro" id="IPR000742">
    <property type="entry name" value="EGF"/>
</dbReference>
<keyword evidence="1" id="KW-1015">Disulfide bond</keyword>
<feature type="compositionally biased region" description="Low complexity" evidence="2">
    <location>
        <begin position="285"/>
        <end position="300"/>
    </location>
</feature>
<dbReference type="PROSITE" id="PS00022">
    <property type="entry name" value="EGF_1"/>
    <property type="match status" value="1"/>
</dbReference>
<keyword evidence="3" id="KW-0812">Transmembrane</keyword>
<feature type="domain" description="EGF-like" evidence="4">
    <location>
        <begin position="86"/>
        <end position="130"/>
    </location>
</feature>
<name>A0A9P0JVG2_ACAOB</name>
<accession>A0A9P0JVG2</accession>
<dbReference type="GO" id="GO:0005154">
    <property type="term" value="F:epidermal growth factor receptor binding"/>
    <property type="evidence" value="ECO:0007669"/>
    <property type="project" value="InterPro"/>
</dbReference>
<dbReference type="GO" id="GO:0007173">
    <property type="term" value="P:epidermal growth factor receptor signaling pathway"/>
    <property type="evidence" value="ECO:0007669"/>
    <property type="project" value="InterPro"/>
</dbReference>
<dbReference type="Gene3D" id="2.10.25.10">
    <property type="entry name" value="Laminin"/>
    <property type="match status" value="1"/>
</dbReference>
<keyword evidence="6" id="KW-1185">Reference proteome</keyword>
<feature type="disulfide bond" evidence="1">
    <location>
        <begin position="120"/>
        <end position="129"/>
    </location>
</feature>
<keyword evidence="3" id="KW-0472">Membrane</keyword>
<evidence type="ECO:0000256" key="1">
    <source>
        <dbReference type="PROSITE-ProRule" id="PRU00076"/>
    </source>
</evidence>
<dbReference type="EMBL" id="CAKOFQ010006679">
    <property type="protein sequence ID" value="CAH1958761.1"/>
    <property type="molecule type" value="Genomic_DNA"/>
</dbReference>
<evidence type="ECO:0000313" key="6">
    <source>
        <dbReference type="Proteomes" id="UP001152888"/>
    </source>
</evidence>
<evidence type="ECO:0000313" key="5">
    <source>
        <dbReference type="EMBL" id="CAH1958761.1"/>
    </source>
</evidence>
<comment type="caution">
    <text evidence="1">Lacks conserved residue(s) required for the propagation of feature annotation.</text>
</comment>
<sequence length="300" mass="32521">MVSRNCTRSPAKKYNDRYLFVGHPLYFWQEIVFHSTYIWITKNTDLKSRISPFLMWETNYEGCSSRTTPKPRPPAAPTPRPNITFHTYECPPEYAAWYCLNGATCFTVKIGNSLIYNCECVESFVGPRCEYKDLDGSYLPSQRKYMLETASIAGGATIAVLSVVMICAAAYLHYRRKAKRARAAQGGDCVDSAPRRHQPTFGTRWRTTTSNGGGGGPPRPGHPHHTFPPPNTTTQTGAAVEQDRGGGDTPGQGSGASKAEELRQVTALLQPPPPSATANAPPPDAAAQAQATAAAAAGEP</sequence>
<dbReference type="GO" id="GO:0048018">
    <property type="term" value="F:receptor ligand activity"/>
    <property type="evidence" value="ECO:0007669"/>
    <property type="project" value="InterPro"/>
</dbReference>
<dbReference type="PANTHER" id="PTHR12332:SF1">
    <property type="entry name" value="KEREN-RELATED"/>
    <property type="match status" value="1"/>
</dbReference>
<reference evidence="5" key="1">
    <citation type="submission" date="2022-03" db="EMBL/GenBank/DDBJ databases">
        <authorList>
            <person name="Sayadi A."/>
        </authorList>
    </citation>
    <scope>NUCLEOTIDE SEQUENCE</scope>
</reference>